<feature type="domain" description="Phosphatidic acid phosphatase type 2/haloperoxidase" evidence="2">
    <location>
        <begin position="87"/>
        <end position="195"/>
    </location>
</feature>
<protein>
    <submittedName>
        <fullName evidence="3">Phosphatase PAP2 family protein</fullName>
    </submittedName>
</protein>
<keyword evidence="1" id="KW-1133">Transmembrane helix</keyword>
<evidence type="ECO:0000256" key="1">
    <source>
        <dbReference type="SAM" id="Phobius"/>
    </source>
</evidence>
<organism evidence="3 4">
    <name type="scientific">Heliomicrobium undosum</name>
    <dbReference type="NCBI Taxonomy" id="121734"/>
    <lineage>
        <taxon>Bacteria</taxon>
        <taxon>Bacillati</taxon>
        <taxon>Bacillota</taxon>
        <taxon>Clostridia</taxon>
        <taxon>Eubacteriales</taxon>
        <taxon>Heliobacteriaceae</taxon>
        <taxon>Heliomicrobium</taxon>
    </lineage>
</organism>
<dbReference type="RefSeq" id="WP_161259780.1">
    <property type="nucleotide sequence ID" value="NZ_WXEY01000030.1"/>
</dbReference>
<gene>
    <name evidence="3" type="ORF">GTO91_16260</name>
</gene>
<accession>A0A845LEB5</accession>
<feature type="transmembrane region" description="Helical" evidence="1">
    <location>
        <begin position="89"/>
        <end position="106"/>
    </location>
</feature>
<dbReference type="OrthoDB" id="9789113at2"/>
<proteinExistence type="predicted"/>
<dbReference type="CDD" id="cd03392">
    <property type="entry name" value="PAP2_like_2"/>
    <property type="match status" value="1"/>
</dbReference>
<sequence length="220" mass="23525">MVEIPSFFPLFAGLAAGATVLFLNGALLAALDWAAPLDRSLSLYLYSWRSPGWDAVMGAITWLGSAQILLPAALAAAVVFYLRKQPQQLSLLFAALLTWGLLNHPVKSFFERARPDVAAALVYEPTASFPSGHTLGAALILPALFMALTGRSRPPAVTLLPILLVGISRIYLGAHWPSDVWASLLAALAFWLAALGVKRDTAPIDMAKDQKSGGAHHETL</sequence>
<keyword evidence="1" id="KW-0812">Transmembrane</keyword>
<feature type="transmembrane region" description="Helical" evidence="1">
    <location>
        <begin position="126"/>
        <end position="149"/>
    </location>
</feature>
<dbReference type="InterPro" id="IPR000326">
    <property type="entry name" value="PAP2/HPO"/>
</dbReference>
<comment type="caution">
    <text evidence="3">The sequence shown here is derived from an EMBL/GenBank/DDBJ whole genome shotgun (WGS) entry which is preliminary data.</text>
</comment>
<dbReference type="AlphaFoldDB" id="A0A845LEB5"/>
<dbReference type="Gene3D" id="1.20.144.10">
    <property type="entry name" value="Phosphatidic acid phosphatase type 2/haloperoxidase"/>
    <property type="match status" value="2"/>
</dbReference>
<dbReference type="SUPFAM" id="SSF48317">
    <property type="entry name" value="Acid phosphatase/Vanadium-dependent haloperoxidase"/>
    <property type="match status" value="1"/>
</dbReference>
<feature type="transmembrane region" description="Helical" evidence="1">
    <location>
        <begin position="7"/>
        <end position="35"/>
    </location>
</feature>
<dbReference type="EMBL" id="WXEY01000030">
    <property type="protein sequence ID" value="MZP31261.1"/>
    <property type="molecule type" value="Genomic_DNA"/>
</dbReference>
<feature type="transmembrane region" description="Helical" evidence="1">
    <location>
        <begin position="180"/>
        <end position="197"/>
    </location>
</feature>
<evidence type="ECO:0000313" key="3">
    <source>
        <dbReference type="EMBL" id="MZP31261.1"/>
    </source>
</evidence>
<keyword evidence="1" id="KW-0472">Membrane</keyword>
<dbReference type="PANTHER" id="PTHR14969">
    <property type="entry name" value="SPHINGOSINE-1-PHOSPHATE PHOSPHOHYDROLASE"/>
    <property type="match status" value="1"/>
</dbReference>
<dbReference type="Pfam" id="PF01569">
    <property type="entry name" value="PAP2"/>
    <property type="match status" value="1"/>
</dbReference>
<feature type="transmembrane region" description="Helical" evidence="1">
    <location>
        <begin position="156"/>
        <end position="174"/>
    </location>
</feature>
<reference evidence="3 4" key="1">
    <citation type="submission" date="2020-01" db="EMBL/GenBank/DDBJ databases">
        <title>Whole-genome sequence of Heliobacterium undosum DSM 13378.</title>
        <authorList>
            <person name="Kyndt J.A."/>
            <person name="Meyer T.E."/>
        </authorList>
    </citation>
    <scope>NUCLEOTIDE SEQUENCE [LARGE SCALE GENOMIC DNA]</scope>
    <source>
        <strain evidence="3 4">DSM 13378</strain>
    </source>
</reference>
<name>A0A845LEB5_9FIRM</name>
<dbReference type="Proteomes" id="UP000463470">
    <property type="component" value="Unassembled WGS sequence"/>
</dbReference>
<evidence type="ECO:0000259" key="2">
    <source>
        <dbReference type="SMART" id="SM00014"/>
    </source>
</evidence>
<dbReference type="InterPro" id="IPR036938">
    <property type="entry name" value="PAP2/HPO_sf"/>
</dbReference>
<feature type="transmembrane region" description="Helical" evidence="1">
    <location>
        <begin position="55"/>
        <end position="82"/>
    </location>
</feature>
<dbReference type="SMART" id="SM00014">
    <property type="entry name" value="acidPPc"/>
    <property type="match status" value="1"/>
</dbReference>
<keyword evidence="4" id="KW-1185">Reference proteome</keyword>
<evidence type="ECO:0000313" key="4">
    <source>
        <dbReference type="Proteomes" id="UP000463470"/>
    </source>
</evidence>
<dbReference type="PANTHER" id="PTHR14969:SF13">
    <property type="entry name" value="AT30094P"/>
    <property type="match status" value="1"/>
</dbReference>